<keyword evidence="2" id="KW-1185">Reference proteome</keyword>
<evidence type="ECO:0000313" key="2">
    <source>
        <dbReference type="Proteomes" id="UP001054945"/>
    </source>
</evidence>
<comment type="caution">
    <text evidence="1">The sequence shown here is derived from an EMBL/GenBank/DDBJ whole genome shotgun (WGS) entry which is preliminary data.</text>
</comment>
<accession>A0AAV4X5B3</accession>
<evidence type="ECO:0000313" key="1">
    <source>
        <dbReference type="EMBL" id="GIY89753.1"/>
    </source>
</evidence>
<dbReference type="AlphaFoldDB" id="A0AAV4X5B3"/>
<name>A0AAV4X5B3_CAEEX</name>
<dbReference type="EMBL" id="BPLR01017252">
    <property type="protein sequence ID" value="GIY89753.1"/>
    <property type="molecule type" value="Genomic_DNA"/>
</dbReference>
<organism evidence="1 2">
    <name type="scientific">Caerostris extrusa</name>
    <name type="common">Bark spider</name>
    <name type="synonym">Caerostris bankana</name>
    <dbReference type="NCBI Taxonomy" id="172846"/>
    <lineage>
        <taxon>Eukaryota</taxon>
        <taxon>Metazoa</taxon>
        <taxon>Ecdysozoa</taxon>
        <taxon>Arthropoda</taxon>
        <taxon>Chelicerata</taxon>
        <taxon>Arachnida</taxon>
        <taxon>Araneae</taxon>
        <taxon>Araneomorphae</taxon>
        <taxon>Entelegynae</taxon>
        <taxon>Araneoidea</taxon>
        <taxon>Araneidae</taxon>
        <taxon>Caerostris</taxon>
    </lineage>
</organism>
<protein>
    <submittedName>
        <fullName evidence="1">Uncharacterized protein</fullName>
    </submittedName>
</protein>
<proteinExistence type="predicted"/>
<gene>
    <name evidence="1" type="ORF">CEXT_758741</name>
</gene>
<dbReference type="Proteomes" id="UP001054945">
    <property type="component" value="Unassembled WGS sequence"/>
</dbReference>
<reference evidence="1 2" key="1">
    <citation type="submission" date="2021-06" db="EMBL/GenBank/DDBJ databases">
        <title>Caerostris extrusa draft genome.</title>
        <authorList>
            <person name="Kono N."/>
            <person name="Arakawa K."/>
        </authorList>
    </citation>
    <scope>NUCLEOTIDE SEQUENCE [LARGE SCALE GENOMIC DNA]</scope>
</reference>
<sequence length="133" mass="15180">MGMNSSAEFAFDSIFCLSWTLGHFLITGQKCNQNGQPSHQEIRIKMFGIHSQLREQSENQNTLKRLAFNQAQKKTAMYVKRAFTGMMLGFISTPKTDSFLAVRNWTLPSPNHVSLSTPSYWPYSNELGHFERG</sequence>